<accession>A0A4R1XIY7</accession>
<comment type="caution">
    <text evidence="1">The sequence shown here is derived from an EMBL/GenBank/DDBJ whole genome shotgun (WGS) entry which is preliminary data.</text>
</comment>
<dbReference type="OrthoDB" id="9800188at2"/>
<dbReference type="PIRSF" id="PIRSF020565">
    <property type="entry name" value="3Ho_Ac_ACP_DH_prd"/>
    <property type="match status" value="1"/>
</dbReference>
<dbReference type="InterPro" id="IPR016776">
    <property type="entry name" value="ApeP-like_dehydratase"/>
</dbReference>
<evidence type="ECO:0000313" key="1">
    <source>
        <dbReference type="EMBL" id="TCM63209.1"/>
    </source>
</evidence>
<protein>
    <submittedName>
        <fullName evidence="1">Putative hotdog family 3-hydroxylacyl-ACP dehydratase</fullName>
    </submittedName>
</protein>
<dbReference type="Pfam" id="PF22817">
    <property type="entry name" value="ApeP-like"/>
    <property type="match status" value="1"/>
</dbReference>
<dbReference type="Proteomes" id="UP000294963">
    <property type="component" value="Unassembled WGS sequence"/>
</dbReference>
<dbReference type="Gene3D" id="3.10.129.10">
    <property type="entry name" value="Hotdog Thioesterase"/>
    <property type="match status" value="1"/>
</dbReference>
<dbReference type="AlphaFoldDB" id="A0A4R1XIY7"/>
<reference evidence="1 2" key="1">
    <citation type="submission" date="2019-03" db="EMBL/GenBank/DDBJ databases">
        <title>Genomic analyses of the natural microbiome of Caenorhabditis elegans.</title>
        <authorList>
            <person name="Samuel B."/>
        </authorList>
    </citation>
    <scope>NUCLEOTIDE SEQUENCE [LARGE SCALE GENOMIC DNA]</scope>
    <source>
        <strain evidence="1 2">JUb89</strain>
    </source>
</reference>
<name>A0A4R1XIY7_ACICA</name>
<gene>
    <name evidence="1" type="ORF">EC844_12228</name>
</gene>
<dbReference type="EMBL" id="SLVJ01000022">
    <property type="protein sequence ID" value="TCM63209.1"/>
    <property type="molecule type" value="Genomic_DNA"/>
</dbReference>
<evidence type="ECO:0000313" key="2">
    <source>
        <dbReference type="Proteomes" id="UP000294963"/>
    </source>
</evidence>
<keyword evidence="2" id="KW-1185">Reference proteome</keyword>
<dbReference type="InterPro" id="IPR029069">
    <property type="entry name" value="HotDog_dom_sf"/>
</dbReference>
<dbReference type="SUPFAM" id="SSF54637">
    <property type="entry name" value="Thioesterase/thiol ester dehydrase-isomerase"/>
    <property type="match status" value="1"/>
</dbReference>
<organism evidence="1 2">
    <name type="scientific">Acinetobacter calcoaceticus</name>
    <dbReference type="NCBI Taxonomy" id="471"/>
    <lineage>
        <taxon>Bacteria</taxon>
        <taxon>Pseudomonadati</taxon>
        <taxon>Pseudomonadota</taxon>
        <taxon>Gammaproteobacteria</taxon>
        <taxon>Moraxellales</taxon>
        <taxon>Moraxellaceae</taxon>
        <taxon>Acinetobacter</taxon>
        <taxon>Acinetobacter calcoaceticus/baumannii complex</taxon>
    </lineage>
</organism>
<sequence length="144" mass="16113">MQQIALDYIPHKAPMVFVDHIVELGDDYVVAELQITSQLLFCEAEGLPTWTSIELMAQTISAFAGMQGKKHGHAPKIGYLLGTRKLSLPYAYFALGHRLRITAQQQYLHEGLGQFHCEIQDQQHCISAVLSVYEPGDSDLTQID</sequence>
<proteinExistence type="predicted"/>